<keyword evidence="3" id="KW-0012">Acyltransferase</keyword>
<dbReference type="AlphaFoldDB" id="A0A4Q0SW27"/>
<organism evidence="3 4">
    <name type="scientific">Granulicella sibirica</name>
    <dbReference type="NCBI Taxonomy" id="2479048"/>
    <lineage>
        <taxon>Bacteria</taxon>
        <taxon>Pseudomonadati</taxon>
        <taxon>Acidobacteriota</taxon>
        <taxon>Terriglobia</taxon>
        <taxon>Terriglobales</taxon>
        <taxon>Acidobacteriaceae</taxon>
        <taxon>Granulicella</taxon>
    </lineage>
</organism>
<evidence type="ECO:0000256" key="1">
    <source>
        <dbReference type="SAM" id="Phobius"/>
    </source>
</evidence>
<dbReference type="EMBL" id="RDSM01000003">
    <property type="protein sequence ID" value="RXH55315.1"/>
    <property type="molecule type" value="Genomic_DNA"/>
</dbReference>
<dbReference type="GO" id="GO:0016020">
    <property type="term" value="C:membrane"/>
    <property type="evidence" value="ECO:0007669"/>
    <property type="project" value="TreeGrafter"/>
</dbReference>
<dbReference type="RefSeq" id="WP_128914956.1">
    <property type="nucleotide sequence ID" value="NZ_RDSM01000003.1"/>
</dbReference>
<keyword evidence="1" id="KW-0812">Transmembrane</keyword>
<dbReference type="OrthoDB" id="9796461at2"/>
<dbReference type="GO" id="GO:0000271">
    <property type="term" value="P:polysaccharide biosynthetic process"/>
    <property type="evidence" value="ECO:0007669"/>
    <property type="project" value="TreeGrafter"/>
</dbReference>
<keyword evidence="1" id="KW-0472">Membrane</keyword>
<dbReference type="GO" id="GO:0016747">
    <property type="term" value="F:acyltransferase activity, transferring groups other than amino-acyl groups"/>
    <property type="evidence" value="ECO:0007669"/>
    <property type="project" value="InterPro"/>
</dbReference>
<feature type="transmembrane region" description="Helical" evidence="1">
    <location>
        <begin position="357"/>
        <end position="382"/>
    </location>
</feature>
<feature type="transmembrane region" description="Helical" evidence="1">
    <location>
        <begin position="285"/>
        <end position="305"/>
    </location>
</feature>
<name>A0A4Q0SW27_9BACT</name>
<dbReference type="InterPro" id="IPR002656">
    <property type="entry name" value="Acyl_transf_3_dom"/>
</dbReference>
<keyword evidence="4" id="KW-1185">Reference proteome</keyword>
<keyword evidence="1" id="KW-1133">Transmembrane helix</keyword>
<feature type="transmembrane region" description="Helical" evidence="1">
    <location>
        <begin position="114"/>
        <end position="131"/>
    </location>
</feature>
<keyword evidence="3" id="KW-0808">Transferase</keyword>
<dbReference type="PANTHER" id="PTHR23028:SF53">
    <property type="entry name" value="ACYL_TRANSF_3 DOMAIN-CONTAINING PROTEIN"/>
    <property type="match status" value="1"/>
</dbReference>
<proteinExistence type="predicted"/>
<feature type="transmembrane region" description="Helical" evidence="1">
    <location>
        <begin position="191"/>
        <end position="213"/>
    </location>
</feature>
<feature type="transmembrane region" description="Helical" evidence="1">
    <location>
        <begin position="151"/>
        <end position="170"/>
    </location>
</feature>
<feature type="transmembrane region" description="Helical" evidence="1">
    <location>
        <begin position="74"/>
        <end position="93"/>
    </location>
</feature>
<evidence type="ECO:0000313" key="3">
    <source>
        <dbReference type="EMBL" id="RXH55315.1"/>
    </source>
</evidence>
<evidence type="ECO:0000313" key="4">
    <source>
        <dbReference type="Proteomes" id="UP000289437"/>
    </source>
</evidence>
<accession>A0A4Q0SW27</accession>
<protein>
    <submittedName>
        <fullName evidence="3">Acyltransferase family protein</fullName>
    </submittedName>
</protein>
<dbReference type="Pfam" id="PF01757">
    <property type="entry name" value="Acyl_transf_3"/>
    <property type="match status" value="1"/>
</dbReference>
<reference evidence="4" key="2">
    <citation type="submission" date="2019-02" db="EMBL/GenBank/DDBJ databases">
        <title>Granulicella sibirica sp. nov., a psychrotolerant acidobacterium isolated from an organic soil layer in forested tundra, West Siberia.</title>
        <authorList>
            <person name="Oshkin I.Y."/>
            <person name="Kulichevskaya I.S."/>
            <person name="Rijpstra W.I.C."/>
            <person name="Sinninghe Damste J.S."/>
            <person name="Rakitin A.L."/>
            <person name="Ravin N.V."/>
            <person name="Dedysh S.N."/>
        </authorList>
    </citation>
    <scope>NUCLEOTIDE SEQUENCE [LARGE SCALE GENOMIC DNA]</scope>
    <source>
        <strain evidence="4">AF10</strain>
    </source>
</reference>
<dbReference type="Proteomes" id="UP000289437">
    <property type="component" value="Unassembled WGS sequence"/>
</dbReference>
<feature type="transmembrane region" description="Helical" evidence="1">
    <location>
        <begin position="255"/>
        <end position="273"/>
    </location>
</feature>
<feature type="domain" description="Acyltransferase 3" evidence="2">
    <location>
        <begin position="33"/>
        <end position="379"/>
    </location>
</feature>
<comment type="caution">
    <text evidence="3">The sequence shown here is derived from an EMBL/GenBank/DDBJ whole genome shotgun (WGS) entry which is preliminary data.</text>
</comment>
<feature type="transmembrane region" description="Helical" evidence="1">
    <location>
        <begin position="326"/>
        <end position="345"/>
    </location>
</feature>
<feature type="transmembrane region" description="Helical" evidence="1">
    <location>
        <begin position="225"/>
        <end position="243"/>
    </location>
</feature>
<dbReference type="PANTHER" id="PTHR23028">
    <property type="entry name" value="ACETYLTRANSFERASE"/>
    <property type="match status" value="1"/>
</dbReference>
<sequence>MQTMSSATDFLPPAPAVAVPEDAENPGGFAHVPALDGVRGLAILLVLFDHLFWANNVTGNRLLDVMSDVRESSYIGVNLFFALSGFLITGILLDTLATPHFLRTFYARRSLRIFPLYYGVLILLLALTRPMHFEWNGWQYFYLTYTANLGLWHGGLGLGAININHFWSLQVEEQFYLIWPFVVYRVRSLTWLIRLSLMACAGVLALRIGLVLARPHLVDPYVMYSPTYACADNLLFGCCLCAVLRTGLREKVLRISPWVAGSCVAVLLGMALGNDGLRWQKSFSIPTFGFSLLGVLSAALIAMTLRKGSPTQAVFRNPALRFFGKYSYGLYVFHPTIARYLTVPVRAFVDAEFHSKALGVLAGALIAGVASVLVALLSYHLYEVHFLKLKKHISYGT</sequence>
<feature type="transmembrane region" description="Helical" evidence="1">
    <location>
        <begin position="37"/>
        <end position="54"/>
    </location>
</feature>
<dbReference type="InterPro" id="IPR050879">
    <property type="entry name" value="Acyltransferase_3"/>
</dbReference>
<gene>
    <name evidence="3" type="ORF">GRAN_4419</name>
</gene>
<evidence type="ECO:0000259" key="2">
    <source>
        <dbReference type="Pfam" id="PF01757"/>
    </source>
</evidence>
<reference evidence="3 4" key="1">
    <citation type="submission" date="2018-11" db="EMBL/GenBank/DDBJ databases">
        <authorList>
            <person name="Mardanov A.V."/>
            <person name="Ravin N.V."/>
            <person name="Dedysh S.N."/>
        </authorList>
    </citation>
    <scope>NUCLEOTIDE SEQUENCE [LARGE SCALE GENOMIC DNA]</scope>
    <source>
        <strain evidence="3 4">AF10</strain>
    </source>
</reference>